<protein>
    <submittedName>
        <fullName evidence="4">NAD(P)-dependent dehydrogenase, short-chain alcohol dehydrogenase family</fullName>
    </submittedName>
</protein>
<organism evidence="4 5">
    <name type="scientific">Lacicoccus alkaliphilus DSM 16010</name>
    <dbReference type="NCBI Taxonomy" id="1123231"/>
    <lineage>
        <taxon>Bacteria</taxon>
        <taxon>Bacillati</taxon>
        <taxon>Bacillota</taxon>
        <taxon>Bacilli</taxon>
        <taxon>Bacillales</taxon>
        <taxon>Salinicoccaceae</taxon>
        <taxon>Lacicoccus</taxon>
    </lineage>
</organism>
<dbReference type="FunFam" id="3.40.50.720:FF:000084">
    <property type="entry name" value="Short-chain dehydrogenase reductase"/>
    <property type="match status" value="1"/>
</dbReference>
<gene>
    <name evidence="4" type="ORF">SAMN02745189_01298</name>
</gene>
<dbReference type="GO" id="GO:0016614">
    <property type="term" value="F:oxidoreductase activity, acting on CH-OH group of donors"/>
    <property type="evidence" value="ECO:0007669"/>
    <property type="project" value="UniProtKB-ARBA"/>
</dbReference>
<dbReference type="GO" id="GO:0008206">
    <property type="term" value="P:bile acid metabolic process"/>
    <property type="evidence" value="ECO:0007669"/>
    <property type="project" value="UniProtKB-ARBA"/>
</dbReference>
<evidence type="ECO:0000313" key="4">
    <source>
        <dbReference type="EMBL" id="SHL97718.1"/>
    </source>
</evidence>
<dbReference type="AlphaFoldDB" id="A0A1M7F1Y1"/>
<dbReference type="InterPro" id="IPR036291">
    <property type="entry name" value="NAD(P)-bd_dom_sf"/>
</dbReference>
<evidence type="ECO:0000256" key="3">
    <source>
        <dbReference type="SAM" id="MobiDB-lite"/>
    </source>
</evidence>
<dbReference type="OrthoDB" id="9803333at2"/>
<dbReference type="PANTHER" id="PTHR48107:SF16">
    <property type="entry name" value="NADPH-DEPENDENT ALDEHYDE REDUCTASE 1, CHLOROPLASTIC"/>
    <property type="match status" value="1"/>
</dbReference>
<keyword evidence="2" id="KW-0560">Oxidoreductase</keyword>
<dbReference type="SUPFAM" id="SSF51735">
    <property type="entry name" value="NAD(P)-binding Rossmann-fold domains"/>
    <property type="match status" value="1"/>
</dbReference>
<evidence type="ECO:0000313" key="5">
    <source>
        <dbReference type="Proteomes" id="UP000184206"/>
    </source>
</evidence>
<reference evidence="4 5" key="1">
    <citation type="submission" date="2016-11" db="EMBL/GenBank/DDBJ databases">
        <authorList>
            <person name="Jaros S."/>
            <person name="Januszkiewicz K."/>
            <person name="Wedrychowicz H."/>
        </authorList>
    </citation>
    <scope>NUCLEOTIDE SEQUENCE [LARGE SCALE GENOMIC DNA]</scope>
    <source>
        <strain evidence="4 5">DSM 16010</strain>
    </source>
</reference>
<dbReference type="Proteomes" id="UP000184206">
    <property type="component" value="Unassembled WGS sequence"/>
</dbReference>
<dbReference type="Pfam" id="PF13561">
    <property type="entry name" value="adh_short_C2"/>
    <property type="match status" value="1"/>
</dbReference>
<name>A0A1M7F1Y1_9BACL</name>
<evidence type="ECO:0000256" key="2">
    <source>
        <dbReference type="ARBA" id="ARBA00023002"/>
    </source>
</evidence>
<dbReference type="PROSITE" id="PS00061">
    <property type="entry name" value="ADH_SHORT"/>
    <property type="match status" value="1"/>
</dbReference>
<dbReference type="Gene3D" id="3.40.50.720">
    <property type="entry name" value="NAD(P)-binding Rossmann-like Domain"/>
    <property type="match status" value="1"/>
</dbReference>
<dbReference type="STRING" id="1123231.SAMN02745189_01298"/>
<dbReference type="PRINTS" id="PR00081">
    <property type="entry name" value="GDHRDH"/>
</dbReference>
<evidence type="ECO:0000256" key="1">
    <source>
        <dbReference type="ARBA" id="ARBA00006484"/>
    </source>
</evidence>
<feature type="region of interest" description="Disordered" evidence="3">
    <location>
        <begin position="1"/>
        <end position="29"/>
    </location>
</feature>
<accession>A0A1M7F1Y1</accession>
<dbReference type="InterPro" id="IPR020904">
    <property type="entry name" value="Sc_DH/Rdtase_CS"/>
</dbReference>
<dbReference type="EMBL" id="FRCF01000004">
    <property type="protein sequence ID" value="SHL97718.1"/>
    <property type="molecule type" value="Genomic_DNA"/>
</dbReference>
<dbReference type="RefSeq" id="WP_072709576.1">
    <property type="nucleotide sequence ID" value="NZ_FRCF01000004.1"/>
</dbReference>
<proteinExistence type="inferred from homology"/>
<dbReference type="PRINTS" id="PR00080">
    <property type="entry name" value="SDRFAMILY"/>
</dbReference>
<comment type="similarity">
    <text evidence="1">Belongs to the short-chain dehydrogenases/reductases (SDR) family.</text>
</comment>
<keyword evidence="5" id="KW-1185">Reference proteome</keyword>
<dbReference type="InterPro" id="IPR002347">
    <property type="entry name" value="SDR_fam"/>
</dbReference>
<sequence>MNNEKEYEKVNEQVEGYTQDGQPGIEKEMNPKPIFIADDYKGSEKLKGKIALITGGDSGIGRSVAVHFAREGADIALLYLEEEEEDARHVKALAEKENVRCLLYSGDIKEAEVRKNVVREVVDQLGTINILVNNAGVQYPRKDFLEVTEENLRETFETNIISMILLTQEVYPHLEEGDAIINSTSVTAYKGSPIFIDYSSTKGAITAFTRSLAQNLAPEKIRVNAVAPGPIYTPLIPATFDAGHVDEHGEDTPMERRGQPAELGPSYVFLAAHDSSYMTGEVLHVNGGDFTST</sequence>
<dbReference type="PANTHER" id="PTHR48107">
    <property type="entry name" value="NADPH-DEPENDENT ALDEHYDE REDUCTASE-LIKE PROTEIN, CHLOROPLASTIC-RELATED"/>
    <property type="match status" value="1"/>
</dbReference>
<feature type="compositionally biased region" description="Basic and acidic residues" evidence="3">
    <location>
        <begin position="1"/>
        <end position="12"/>
    </location>
</feature>